<dbReference type="GO" id="GO:0006487">
    <property type="term" value="P:protein N-linked glycosylation"/>
    <property type="evidence" value="ECO:0007669"/>
    <property type="project" value="TreeGrafter"/>
</dbReference>
<dbReference type="OMA" id="ARLYGWV"/>
<evidence type="ECO:0000313" key="16">
    <source>
        <dbReference type="Proteomes" id="UP000051952"/>
    </source>
</evidence>
<comment type="pathway">
    <text evidence="2">Protein modification; protein glycosylation.</text>
</comment>
<dbReference type="Pfam" id="PF00534">
    <property type="entry name" value="Glycos_transf_1"/>
    <property type="match status" value="1"/>
</dbReference>
<keyword evidence="16" id="KW-1185">Reference proteome</keyword>
<dbReference type="Pfam" id="PF15924">
    <property type="entry name" value="ALG11_N"/>
    <property type="match status" value="1"/>
</dbReference>
<dbReference type="AlphaFoldDB" id="A0A0S4JLQ0"/>
<dbReference type="GO" id="GO:0005789">
    <property type="term" value="C:endoplasmic reticulum membrane"/>
    <property type="evidence" value="ECO:0007669"/>
    <property type="project" value="UniProtKB-SubCell"/>
</dbReference>
<keyword evidence="9 12" id="KW-1133">Transmembrane helix</keyword>
<organism evidence="15 16">
    <name type="scientific">Bodo saltans</name>
    <name type="common">Flagellated protozoan</name>
    <dbReference type="NCBI Taxonomy" id="75058"/>
    <lineage>
        <taxon>Eukaryota</taxon>
        <taxon>Discoba</taxon>
        <taxon>Euglenozoa</taxon>
        <taxon>Kinetoplastea</taxon>
        <taxon>Metakinetoplastina</taxon>
        <taxon>Eubodonida</taxon>
        <taxon>Bodonidae</taxon>
        <taxon>Bodo</taxon>
    </lineage>
</organism>
<evidence type="ECO:0000256" key="1">
    <source>
        <dbReference type="ARBA" id="ARBA00004389"/>
    </source>
</evidence>
<evidence type="ECO:0000256" key="6">
    <source>
        <dbReference type="ARBA" id="ARBA00022679"/>
    </source>
</evidence>
<sequence>MRVMIPFPTLFALVIARGSMFFFFLIIAAIIAFLRYRARRGIAVGFLHPNAGAGGGGERVLWLMLQALMEFDAKHNRSKEYVLYTKRYPATDGSDETLLAIVKEQFGVVLPSQGKLRIVYLSPAWIQWTEASRYRRLTLVLHSIGSAIAVFAAVMSSGCLAPIIYDTVGIPFVYPLLSLVGIKAYAYVHYPVISTDMIQRIQSREAQFNNSSSISSSPLLSRLKLWYYRLFAAMYRGVGWFCHEVFTNSTWTNNHITQLWPRPTKVLFPPCNVTHLHSEISSLERHPWIVSVGQFRPEKDHPLQLRAFARARSEGLPKDAKLILIGGARNREDKERVENLKSLAKDLKIDDAVIFKVSIPLSELRDTVTHSSVGLHCMRDEHFGIGVVEYLAAGCVPVAHNSGGVKNDIVRSEFGFLATTEEEFSNALIKAMQLDPATSDAMRRKGFAQAAKFSDAEFSSNFTKWSSLCTKGR</sequence>
<dbReference type="Gene3D" id="3.40.50.2000">
    <property type="entry name" value="Glycogen Phosphorylase B"/>
    <property type="match status" value="1"/>
</dbReference>
<dbReference type="EMBL" id="CYKH01002042">
    <property type="protein sequence ID" value="CUG92453.1"/>
    <property type="molecule type" value="Genomic_DNA"/>
</dbReference>
<evidence type="ECO:0000256" key="10">
    <source>
        <dbReference type="ARBA" id="ARBA00023136"/>
    </source>
</evidence>
<evidence type="ECO:0000256" key="5">
    <source>
        <dbReference type="ARBA" id="ARBA00022676"/>
    </source>
</evidence>
<evidence type="ECO:0000256" key="9">
    <source>
        <dbReference type="ARBA" id="ARBA00022989"/>
    </source>
</evidence>
<feature type="transmembrane region" description="Helical" evidence="12">
    <location>
        <begin position="139"/>
        <end position="165"/>
    </location>
</feature>
<evidence type="ECO:0000256" key="12">
    <source>
        <dbReference type="SAM" id="Phobius"/>
    </source>
</evidence>
<keyword evidence="6 15" id="KW-0808">Transferase</keyword>
<feature type="transmembrane region" description="Helical" evidence="12">
    <location>
        <begin position="171"/>
        <end position="190"/>
    </location>
</feature>
<dbReference type="InterPro" id="IPR031814">
    <property type="entry name" value="ALG11_N"/>
</dbReference>
<comment type="subcellular location">
    <subcellularLocation>
        <location evidence="1">Endoplasmic reticulum membrane</location>
        <topology evidence="1">Single-pass membrane protein</topology>
    </subcellularLocation>
</comment>
<evidence type="ECO:0000256" key="7">
    <source>
        <dbReference type="ARBA" id="ARBA00022692"/>
    </source>
</evidence>
<keyword evidence="5 15" id="KW-0328">Glycosyltransferase</keyword>
<dbReference type="OrthoDB" id="2276068at2759"/>
<dbReference type="InterPro" id="IPR001296">
    <property type="entry name" value="Glyco_trans_1"/>
</dbReference>
<feature type="domain" description="Glycosyl transferase family 1" evidence="13">
    <location>
        <begin position="284"/>
        <end position="444"/>
    </location>
</feature>
<evidence type="ECO:0000256" key="11">
    <source>
        <dbReference type="ARBA" id="ARBA00045065"/>
    </source>
</evidence>
<dbReference type="Proteomes" id="UP000051952">
    <property type="component" value="Unassembled WGS sequence"/>
</dbReference>
<feature type="transmembrane region" description="Helical" evidence="12">
    <location>
        <begin position="12"/>
        <end position="34"/>
    </location>
</feature>
<evidence type="ECO:0000313" key="15">
    <source>
        <dbReference type="EMBL" id="CUG92453.1"/>
    </source>
</evidence>
<keyword evidence="10 12" id="KW-0472">Membrane</keyword>
<feature type="domain" description="ALG11 mannosyltransferase N-terminal" evidence="14">
    <location>
        <begin position="43"/>
        <end position="260"/>
    </location>
</feature>
<gene>
    <name evidence="15" type="ORF">BSAL_37375</name>
</gene>
<dbReference type="SUPFAM" id="SSF53756">
    <property type="entry name" value="UDP-Glycosyltransferase/glycogen phosphorylase"/>
    <property type="match status" value="1"/>
</dbReference>
<keyword evidence="7 12" id="KW-0812">Transmembrane</keyword>
<comment type="catalytic activity">
    <reaction evidence="11">
        <text>an alpha-D-Man-(1-&gt;3)-[alpha-D-Man-(1-&gt;6)]-beta-D-Man-(1-&gt;4)-beta-D-GlcNAc-(1-&gt;4)-alpha-D-GlcNAc-diphospho-di-trans,poly-cis-dolichol + 2 GDP-alpha-D-mannose = an alpha-D-Man-(1-&gt;2)-alpha-D-Man-(1-&gt;2)-alpha-D-Man-(1-&gt;3)-[alpha-D-Man-(1-&gt;6)]-beta-D-Man-(1-&gt;4)-beta-D-GlcNAc-(1-&gt;4)-alpha-D-GlcNAc-diphospho-di-trans,poly-cis-dolichol + 2 GDP + 2 H(+)</text>
        <dbReference type="Rhea" id="RHEA:29523"/>
        <dbReference type="Rhea" id="RHEA-COMP:19515"/>
        <dbReference type="Rhea" id="RHEA-COMP:19516"/>
        <dbReference type="ChEBI" id="CHEBI:15378"/>
        <dbReference type="ChEBI" id="CHEBI:57527"/>
        <dbReference type="ChEBI" id="CHEBI:58189"/>
        <dbReference type="ChEBI" id="CHEBI:132511"/>
        <dbReference type="ChEBI" id="CHEBI:132515"/>
        <dbReference type="EC" id="2.4.1.131"/>
    </reaction>
    <physiologicalReaction direction="left-to-right" evidence="11">
        <dbReference type="Rhea" id="RHEA:29524"/>
    </physiologicalReaction>
</comment>
<evidence type="ECO:0000259" key="14">
    <source>
        <dbReference type="Pfam" id="PF15924"/>
    </source>
</evidence>
<evidence type="ECO:0000256" key="2">
    <source>
        <dbReference type="ARBA" id="ARBA00004922"/>
    </source>
</evidence>
<reference evidence="16" key="1">
    <citation type="submission" date="2015-09" db="EMBL/GenBank/DDBJ databases">
        <authorList>
            <consortium name="Pathogen Informatics"/>
        </authorList>
    </citation>
    <scope>NUCLEOTIDE SEQUENCE [LARGE SCALE GENOMIC DNA]</scope>
    <source>
        <strain evidence="16">Lake Konstanz</strain>
    </source>
</reference>
<evidence type="ECO:0000256" key="8">
    <source>
        <dbReference type="ARBA" id="ARBA00022824"/>
    </source>
</evidence>
<dbReference type="PANTHER" id="PTHR45919">
    <property type="entry name" value="GDP-MAN:MAN(3)GLCNAC(2)-PP-DOL ALPHA-1,2-MANNOSYLTRANSFERASE"/>
    <property type="match status" value="1"/>
</dbReference>
<keyword evidence="8" id="KW-0256">Endoplasmic reticulum</keyword>
<dbReference type="InterPro" id="IPR038013">
    <property type="entry name" value="ALG11"/>
</dbReference>
<name>A0A0S4JLQ0_BODSA</name>
<proteinExistence type="predicted"/>
<dbReference type="VEuPathDB" id="TriTrypDB:BSAL_37375"/>
<dbReference type="PANTHER" id="PTHR45919:SF1">
    <property type="entry name" value="GDP-MAN:MAN(3)GLCNAC(2)-PP-DOL ALPHA-1,2-MANNOSYLTRANSFERASE"/>
    <property type="match status" value="1"/>
</dbReference>
<evidence type="ECO:0000256" key="3">
    <source>
        <dbReference type="ARBA" id="ARBA00012645"/>
    </source>
</evidence>
<dbReference type="EC" id="2.4.1.131" evidence="3"/>
<accession>A0A0S4JLQ0</accession>
<protein>
    <recommendedName>
        <fullName evidence="4">GDP-Man:Man(3)GlcNAc(2)-PP-Dol alpha-1,2-mannosyltransferase</fullName>
        <ecNumber evidence="3">2.4.1.131</ecNumber>
    </recommendedName>
</protein>
<evidence type="ECO:0000259" key="13">
    <source>
        <dbReference type="Pfam" id="PF00534"/>
    </source>
</evidence>
<dbReference type="GO" id="GO:0004377">
    <property type="term" value="F:GDP-Man:Man(3)GlcNAc(2)-PP-Dol alpha-1,2-mannosyltransferase activity"/>
    <property type="evidence" value="ECO:0007669"/>
    <property type="project" value="UniProtKB-EC"/>
</dbReference>
<evidence type="ECO:0000256" key="4">
    <source>
        <dbReference type="ARBA" id="ARBA00022018"/>
    </source>
</evidence>